<feature type="compositionally biased region" description="Polar residues" evidence="1">
    <location>
        <begin position="1"/>
        <end position="11"/>
    </location>
</feature>
<evidence type="ECO:0000313" key="2">
    <source>
        <dbReference type="EMBL" id="KAF7195308.1"/>
    </source>
</evidence>
<comment type="caution">
    <text evidence="2">The sequence shown here is derived from an EMBL/GenBank/DDBJ whole genome shotgun (WGS) entry which is preliminary data.</text>
</comment>
<name>A0A8H6RQY9_9PEZI</name>
<feature type="region of interest" description="Disordered" evidence="1">
    <location>
        <begin position="1"/>
        <end position="26"/>
    </location>
</feature>
<evidence type="ECO:0000313" key="3">
    <source>
        <dbReference type="Proteomes" id="UP000660729"/>
    </source>
</evidence>
<evidence type="ECO:0000256" key="1">
    <source>
        <dbReference type="SAM" id="MobiDB-lite"/>
    </source>
</evidence>
<keyword evidence="3" id="KW-1185">Reference proteome</keyword>
<dbReference type="EMBL" id="JABCIY010000041">
    <property type="protein sequence ID" value="KAF7195308.1"/>
    <property type="molecule type" value="Genomic_DNA"/>
</dbReference>
<protein>
    <submittedName>
        <fullName evidence="2">Uncharacterized protein</fullName>
    </submittedName>
</protein>
<reference evidence="2" key="1">
    <citation type="submission" date="2020-04" db="EMBL/GenBank/DDBJ databases">
        <title>Draft genome resource of the tomato pathogen Pseudocercospora fuligena.</title>
        <authorList>
            <person name="Zaccaron A."/>
        </authorList>
    </citation>
    <scope>NUCLEOTIDE SEQUENCE</scope>
    <source>
        <strain evidence="2">PF001</strain>
    </source>
</reference>
<gene>
    <name evidence="2" type="ORF">HII31_03514</name>
</gene>
<accession>A0A8H6RQY9</accession>
<feature type="compositionally biased region" description="Basic and acidic residues" evidence="1">
    <location>
        <begin position="12"/>
        <end position="22"/>
    </location>
</feature>
<proteinExistence type="predicted"/>
<sequence>MSNSASPNTKSTEMKTEKRENLISKASKLPSCISDKEIQKLVARPTPSKDRDQCQGKNCYDRKWVVSEEDIAEMVAWQKGEEELEIEEDIGESKS</sequence>
<dbReference type="Proteomes" id="UP000660729">
    <property type="component" value="Unassembled WGS sequence"/>
</dbReference>
<dbReference type="AlphaFoldDB" id="A0A8H6RQY9"/>
<organism evidence="2 3">
    <name type="scientific">Pseudocercospora fuligena</name>
    <dbReference type="NCBI Taxonomy" id="685502"/>
    <lineage>
        <taxon>Eukaryota</taxon>
        <taxon>Fungi</taxon>
        <taxon>Dikarya</taxon>
        <taxon>Ascomycota</taxon>
        <taxon>Pezizomycotina</taxon>
        <taxon>Dothideomycetes</taxon>
        <taxon>Dothideomycetidae</taxon>
        <taxon>Mycosphaerellales</taxon>
        <taxon>Mycosphaerellaceae</taxon>
        <taxon>Pseudocercospora</taxon>
    </lineage>
</organism>